<organism evidence="1">
    <name type="scientific">Candidatus Kentrum sp. LPFa</name>
    <dbReference type="NCBI Taxonomy" id="2126335"/>
    <lineage>
        <taxon>Bacteria</taxon>
        <taxon>Pseudomonadati</taxon>
        <taxon>Pseudomonadota</taxon>
        <taxon>Gammaproteobacteria</taxon>
        <taxon>Candidatus Kentrum</taxon>
    </lineage>
</organism>
<name>A0A450XMX7_9GAMM</name>
<accession>A0A450XMX7</accession>
<reference evidence="1" key="1">
    <citation type="submission" date="2019-02" db="EMBL/GenBank/DDBJ databases">
        <authorList>
            <person name="Gruber-Vodicka R. H."/>
            <person name="Seah K. B. B."/>
        </authorList>
    </citation>
    <scope>NUCLEOTIDE SEQUENCE</scope>
    <source>
        <strain evidence="1">BECK_S426</strain>
    </source>
</reference>
<protein>
    <submittedName>
        <fullName evidence="1">Uncharacterized protein</fullName>
    </submittedName>
</protein>
<evidence type="ECO:0000313" key="1">
    <source>
        <dbReference type="EMBL" id="VFK30700.1"/>
    </source>
</evidence>
<sequence>MLNPTILKRQQQQKELLLQQLKKTPIIQIACEKIQLSRATYYRWRKEDTEFQQAIDQALSEGTKLINDLAESQLLTAIRNNKMPAIIFWLKHHHQNYSNKVQISGELKTQNQELSPEQENLMKQALRLAGLPEN</sequence>
<dbReference type="Gene3D" id="1.10.10.60">
    <property type="entry name" value="Homeodomain-like"/>
    <property type="match status" value="1"/>
</dbReference>
<proteinExistence type="predicted"/>
<dbReference type="EMBL" id="CAADFP010000117">
    <property type="protein sequence ID" value="VFK30700.1"/>
    <property type="molecule type" value="Genomic_DNA"/>
</dbReference>
<gene>
    <name evidence="1" type="ORF">BECKLPF1236C_GA0070990_101176</name>
</gene>
<dbReference type="AlphaFoldDB" id="A0A450XMX7"/>